<accession>A0A6N9YQM0</accession>
<sequence>MRWERLFTDMEAQLEAADRLGLDDDIAVRTQRERKTVHLAGRMRLDRGAWLDLRVAGVGPVRAVLCDLGPDWMLFGDEAGAELLVPSGALIAVQGLGVRAAVNPTGADRQMLMSMGLAFALEAISRDRSVVAATVADGTAFTGMIDRVGADFIDLVTRIPGEPRSGYTPRGVAIPLAQLSLVRRV</sequence>
<dbReference type="RefSeq" id="WP_163820087.1">
    <property type="nucleotide sequence ID" value="NZ_JAAGOB010000010.1"/>
</dbReference>
<organism evidence="1 2">
    <name type="scientific">Phytoactinopolyspora alkaliphila</name>
    <dbReference type="NCBI Taxonomy" id="1783498"/>
    <lineage>
        <taxon>Bacteria</taxon>
        <taxon>Bacillati</taxon>
        <taxon>Actinomycetota</taxon>
        <taxon>Actinomycetes</taxon>
        <taxon>Jiangellales</taxon>
        <taxon>Jiangellaceae</taxon>
        <taxon>Phytoactinopolyspora</taxon>
    </lineage>
</organism>
<proteinExistence type="predicted"/>
<name>A0A6N9YQM0_9ACTN</name>
<dbReference type="AlphaFoldDB" id="A0A6N9YQM0"/>
<evidence type="ECO:0000313" key="2">
    <source>
        <dbReference type="Proteomes" id="UP000469185"/>
    </source>
</evidence>
<gene>
    <name evidence="1" type="ORF">G1H11_18605</name>
</gene>
<dbReference type="EMBL" id="JAAGOB010000010">
    <property type="protein sequence ID" value="NED97313.1"/>
    <property type="molecule type" value="Genomic_DNA"/>
</dbReference>
<keyword evidence="2" id="KW-1185">Reference proteome</keyword>
<reference evidence="1 2" key="1">
    <citation type="submission" date="2020-02" db="EMBL/GenBank/DDBJ databases">
        <authorList>
            <person name="Li X.-J."/>
            <person name="Feng X.-M."/>
        </authorList>
    </citation>
    <scope>NUCLEOTIDE SEQUENCE [LARGE SCALE GENOMIC DNA]</scope>
    <source>
        <strain evidence="1 2">CGMCC 4.7225</strain>
    </source>
</reference>
<evidence type="ECO:0000313" key="1">
    <source>
        <dbReference type="EMBL" id="NED97313.1"/>
    </source>
</evidence>
<dbReference type="Proteomes" id="UP000469185">
    <property type="component" value="Unassembled WGS sequence"/>
</dbReference>
<comment type="caution">
    <text evidence="1">The sequence shown here is derived from an EMBL/GenBank/DDBJ whole genome shotgun (WGS) entry which is preliminary data.</text>
</comment>
<protein>
    <submittedName>
        <fullName evidence="1">Uncharacterized protein</fullName>
    </submittedName>
</protein>